<evidence type="ECO:0000313" key="2">
    <source>
        <dbReference type="EMBL" id="KAH0567004.1"/>
    </source>
</evidence>
<feature type="region of interest" description="Disordered" evidence="1">
    <location>
        <begin position="113"/>
        <end position="132"/>
    </location>
</feature>
<proteinExistence type="predicted"/>
<dbReference type="AlphaFoldDB" id="A0AAV7IQ49"/>
<name>A0AAV7IQ49_COTGL</name>
<gene>
    <name evidence="2" type="ORF">KQX54_005994</name>
</gene>
<evidence type="ECO:0000256" key="1">
    <source>
        <dbReference type="SAM" id="MobiDB-lite"/>
    </source>
</evidence>
<feature type="region of interest" description="Disordered" evidence="1">
    <location>
        <begin position="19"/>
        <end position="82"/>
    </location>
</feature>
<feature type="compositionally biased region" description="Basic and acidic residues" evidence="1">
    <location>
        <begin position="19"/>
        <end position="42"/>
    </location>
</feature>
<keyword evidence="3" id="KW-1185">Reference proteome</keyword>
<feature type="compositionally biased region" description="Polar residues" evidence="1">
    <location>
        <begin position="122"/>
        <end position="132"/>
    </location>
</feature>
<reference evidence="2 3" key="1">
    <citation type="journal article" date="2021" name="J. Hered.">
        <title>A chromosome-level genome assembly of the parasitoid wasp, Cotesia glomerata (Hymenoptera: Braconidae).</title>
        <authorList>
            <person name="Pinto B.J."/>
            <person name="Weis J.J."/>
            <person name="Gamble T."/>
            <person name="Ode P.J."/>
            <person name="Paul R."/>
            <person name="Zaspel J.M."/>
        </authorList>
    </citation>
    <scope>NUCLEOTIDE SEQUENCE [LARGE SCALE GENOMIC DNA]</scope>
    <source>
        <strain evidence="2">CgM1</strain>
    </source>
</reference>
<comment type="caution">
    <text evidence="2">The sequence shown here is derived from an EMBL/GenBank/DDBJ whole genome shotgun (WGS) entry which is preliminary data.</text>
</comment>
<dbReference type="EMBL" id="JAHXZJ010000001">
    <property type="protein sequence ID" value="KAH0567004.1"/>
    <property type="molecule type" value="Genomic_DNA"/>
</dbReference>
<sequence length="132" mass="14863">MQVQIDNLTNCVKEFIQSQRKEIQSTDVTEANKENSPEEFNKNSEGSTTTDKLADDPEVEVLTTPKNNAQEADDESSDWNKEFLELMGEASSPTGPTTKVDDTIEKQWTNWMAKGPNRRSSEGTTQKIFSSR</sequence>
<organism evidence="2 3">
    <name type="scientific">Cotesia glomerata</name>
    <name type="common">Lepidopteran parasitic wasp</name>
    <name type="synonym">Apanteles glomeratus</name>
    <dbReference type="NCBI Taxonomy" id="32391"/>
    <lineage>
        <taxon>Eukaryota</taxon>
        <taxon>Metazoa</taxon>
        <taxon>Ecdysozoa</taxon>
        <taxon>Arthropoda</taxon>
        <taxon>Hexapoda</taxon>
        <taxon>Insecta</taxon>
        <taxon>Pterygota</taxon>
        <taxon>Neoptera</taxon>
        <taxon>Endopterygota</taxon>
        <taxon>Hymenoptera</taxon>
        <taxon>Apocrita</taxon>
        <taxon>Ichneumonoidea</taxon>
        <taxon>Braconidae</taxon>
        <taxon>Microgastrinae</taxon>
        <taxon>Cotesia</taxon>
    </lineage>
</organism>
<dbReference type="Proteomes" id="UP000826195">
    <property type="component" value="Unassembled WGS sequence"/>
</dbReference>
<protein>
    <submittedName>
        <fullName evidence="2">Uncharacterized protein</fullName>
    </submittedName>
</protein>
<accession>A0AAV7IQ49</accession>
<evidence type="ECO:0000313" key="3">
    <source>
        <dbReference type="Proteomes" id="UP000826195"/>
    </source>
</evidence>